<gene>
    <name evidence="2" type="ORF">QYM36_000529</name>
</gene>
<evidence type="ECO:0000313" key="3">
    <source>
        <dbReference type="Proteomes" id="UP001187531"/>
    </source>
</evidence>
<reference evidence="2" key="1">
    <citation type="submission" date="2023-07" db="EMBL/GenBank/DDBJ databases">
        <title>Chromosome-level genome assembly of Artemia franciscana.</title>
        <authorList>
            <person name="Jo E."/>
        </authorList>
    </citation>
    <scope>NUCLEOTIDE SEQUENCE</scope>
    <source>
        <tissue evidence="2">Whole body</tissue>
    </source>
</reference>
<dbReference type="Proteomes" id="UP001187531">
    <property type="component" value="Unassembled WGS sequence"/>
</dbReference>
<feature type="compositionally biased region" description="Basic and acidic residues" evidence="1">
    <location>
        <begin position="10"/>
        <end position="21"/>
    </location>
</feature>
<evidence type="ECO:0000313" key="2">
    <source>
        <dbReference type="EMBL" id="KAK2726099.1"/>
    </source>
</evidence>
<feature type="compositionally biased region" description="Basic and acidic residues" evidence="1">
    <location>
        <begin position="30"/>
        <end position="45"/>
    </location>
</feature>
<dbReference type="AlphaFoldDB" id="A0AA88IF51"/>
<feature type="region of interest" description="Disordered" evidence="1">
    <location>
        <begin position="1"/>
        <end position="45"/>
    </location>
</feature>
<comment type="caution">
    <text evidence="2">The sequence shown here is derived from an EMBL/GenBank/DDBJ whole genome shotgun (WGS) entry which is preliminary data.</text>
</comment>
<proteinExistence type="predicted"/>
<protein>
    <submittedName>
        <fullName evidence="2">Uncharacterized protein</fullName>
    </submittedName>
</protein>
<evidence type="ECO:0000256" key="1">
    <source>
        <dbReference type="SAM" id="MobiDB-lite"/>
    </source>
</evidence>
<dbReference type="EMBL" id="JAVRJZ010000002">
    <property type="protein sequence ID" value="KAK2726099.1"/>
    <property type="molecule type" value="Genomic_DNA"/>
</dbReference>
<organism evidence="2 3">
    <name type="scientific">Artemia franciscana</name>
    <name type="common">Brine shrimp</name>
    <name type="synonym">Artemia sanfranciscana</name>
    <dbReference type="NCBI Taxonomy" id="6661"/>
    <lineage>
        <taxon>Eukaryota</taxon>
        <taxon>Metazoa</taxon>
        <taxon>Ecdysozoa</taxon>
        <taxon>Arthropoda</taxon>
        <taxon>Crustacea</taxon>
        <taxon>Branchiopoda</taxon>
        <taxon>Anostraca</taxon>
        <taxon>Artemiidae</taxon>
        <taxon>Artemia</taxon>
    </lineage>
</organism>
<accession>A0AA88IF51</accession>
<keyword evidence="3" id="KW-1185">Reference proteome</keyword>
<sequence>MYSISFTAARPREEESFRAEKIGGFAESRQSSDERNNTKRDEKGRFYGGYGFSYPYYGYGGYGLRGYGGYGGFYG</sequence>
<name>A0AA88IF51_ARTSF</name>